<gene>
    <name evidence="1" type="ORF">ICL16_03680</name>
</gene>
<protein>
    <submittedName>
        <fullName evidence="1">PIG-L family deacetylase</fullName>
    </submittedName>
</protein>
<name>A0A8J6XDC9_9CYAN</name>
<evidence type="ECO:0000313" key="2">
    <source>
        <dbReference type="Proteomes" id="UP000629098"/>
    </source>
</evidence>
<comment type="caution">
    <text evidence="1">The sequence shown here is derived from an EMBL/GenBank/DDBJ whole genome shotgun (WGS) entry which is preliminary data.</text>
</comment>
<dbReference type="PANTHER" id="PTHR12993">
    <property type="entry name" value="N-ACETYLGLUCOSAMINYL-PHOSPHATIDYLINOSITOL DE-N-ACETYLASE-RELATED"/>
    <property type="match status" value="1"/>
</dbReference>
<dbReference type="Gene3D" id="3.40.50.10320">
    <property type="entry name" value="LmbE-like"/>
    <property type="match status" value="1"/>
</dbReference>
<dbReference type="GO" id="GO:0016811">
    <property type="term" value="F:hydrolase activity, acting on carbon-nitrogen (but not peptide) bonds, in linear amides"/>
    <property type="evidence" value="ECO:0007669"/>
    <property type="project" value="TreeGrafter"/>
</dbReference>
<dbReference type="PANTHER" id="PTHR12993:SF30">
    <property type="entry name" value="N-ACETYL-ALPHA-D-GLUCOSAMINYL L-MALATE DEACETYLASE 1"/>
    <property type="match status" value="1"/>
</dbReference>
<dbReference type="EMBL" id="JACXAE010000013">
    <property type="protein sequence ID" value="MBD2771248.1"/>
    <property type="molecule type" value="Genomic_DNA"/>
</dbReference>
<dbReference type="InterPro" id="IPR003737">
    <property type="entry name" value="GlcNAc_PI_deacetylase-related"/>
</dbReference>
<proteinExistence type="predicted"/>
<sequence length="217" mass="25675">MLKLNFAPENDSTYKVLCLGAHCDDIEIGCGGTILRLIETYPDIVFYWVVFSSNLEREKEAYNSACKFLENAQDKNIVIQQFQDGFFPYIGGEIKHFFEQLKKSFHPDLILTHYRHDLHQDHRLISDFTWNTFRNHLIWEYEIPKYDGDLGNPNFFVHLDEQICQDKVKYIVDSFSSQRGKQWFTEDTFLSILRLRGVESNAPNKYAEAFYCRKLVF</sequence>
<accession>A0A8J6XDC9</accession>
<evidence type="ECO:0000313" key="1">
    <source>
        <dbReference type="EMBL" id="MBD2771248.1"/>
    </source>
</evidence>
<reference evidence="1" key="1">
    <citation type="submission" date="2020-09" db="EMBL/GenBank/DDBJ databases">
        <title>Iningainema tapete sp. nov. (Scytonemataceae, Cyanobacteria) from greenhouses in central Florida (USA) produces two types of nodularin with biosynthetic potential for microcystin-LR and anabaenopeptins.</title>
        <authorList>
            <person name="Berthold D.E."/>
            <person name="Lefler F.W."/>
            <person name="Huang I.-S."/>
            <person name="Abdulla H."/>
            <person name="Zimba P.V."/>
            <person name="Laughinghouse H.D. IV."/>
        </authorList>
    </citation>
    <scope>NUCLEOTIDE SEQUENCE</scope>
    <source>
        <strain evidence="1">BLCCT55</strain>
    </source>
</reference>
<keyword evidence="2" id="KW-1185">Reference proteome</keyword>
<dbReference type="SUPFAM" id="SSF102588">
    <property type="entry name" value="LmbE-like"/>
    <property type="match status" value="1"/>
</dbReference>
<dbReference type="Pfam" id="PF02585">
    <property type="entry name" value="PIG-L"/>
    <property type="match status" value="1"/>
</dbReference>
<dbReference type="InterPro" id="IPR024078">
    <property type="entry name" value="LmbE-like_dom_sf"/>
</dbReference>
<organism evidence="1 2">
    <name type="scientific">Iningainema tapete BLCC-T55</name>
    <dbReference type="NCBI Taxonomy" id="2748662"/>
    <lineage>
        <taxon>Bacteria</taxon>
        <taxon>Bacillati</taxon>
        <taxon>Cyanobacteriota</taxon>
        <taxon>Cyanophyceae</taxon>
        <taxon>Nostocales</taxon>
        <taxon>Scytonemataceae</taxon>
        <taxon>Iningainema tapete</taxon>
    </lineage>
</organism>
<dbReference type="AlphaFoldDB" id="A0A8J6XDC9"/>
<dbReference type="RefSeq" id="WP_190825535.1">
    <property type="nucleotide sequence ID" value="NZ_CAWPPI010000013.1"/>
</dbReference>
<dbReference type="Proteomes" id="UP000629098">
    <property type="component" value="Unassembled WGS sequence"/>
</dbReference>